<dbReference type="InterPro" id="IPR036291">
    <property type="entry name" value="NAD(P)-bd_dom_sf"/>
</dbReference>
<evidence type="ECO:0000259" key="2">
    <source>
        <dbReference type="Pfam" id="PF22242"/>
    </source>
</evidence>
<dbReference type="STRING" id="1686286.GCA_900092335_00123"/>
<name>A0A540R5L5_9CORY</name>
<gene>
    <name evidence="3" type="ORF">EJK80_09175</name>
</gene>
<organism evidence="3 4">
    <name type="scientific">Corynebacterium phoceense</name>
    <dbReference type="NCBI Taxonomy" id="1686286"/>
    <lineage>
        <taxon>Bacteria</taxon>
        <taxon>Bacillati</taxon>
        <taxon>Actinomycetota</taxon>
        <taxon>Actinomycetes</taxon>
        <taxon>Mycobacteriales</taxon>
        <taxon>Corynebacteriaceae</taxon>
        <taxon>Corynebacterium</taxon>
    </lineage>
</organism>
<dbReference type="Pfam" id="PF10727">
    <property type="entry name" value="Rossmann-like"/>
    <property type="match status" value="1"/>
</dbReference>
<dbReference type="Gene3D" id="3.40.50.720">
    <property type="entry name" value="NAD(P)-binding Rossmann-like Domain"/>
    <property type="match status" value="1"/>
</dbReference>
<accession>A0A540R5L5</accession>
<feature type="domain" description="Putative oxidoreductase/dehydrogenase Rossmann-like" evidence="1">
    <location>
        <begin position="41"/>
        <end position="98"/>
    </location>
</feature>
<dbReference type="Pfam" id="PF22242">
    <property type="entry name" value="6PGD_like"/>
    <property type="match status" value="1"/>
</dbReference>
<sequence>MPAPRMRIGIFGDSAAGQELAAGLAAAGHALVRIDALTDCAEVDALILAIHATQLPRAVEAVETYIANGQIVIHTALAAGVQVLDPLETRGAVVVAAAPVSVNRWAVTTLDELGETIAGLLLGEMGATAIAKTDAERATLASRVAYAKMLARLTADARREVELLMDEETQPGADIDPAEVIDGYRYIHEPGLRRSYLEVARRFGEVEEAEDIEMWALQEENR</sequence>
<keyword evidence="4" id="KW-1185">Reference proteome</keyword>
<proteinExistence type="predicted"/>
<dbReference type="Gene3D" id="1.10.1040.40">
    <property type="match status" value="1"/>
</dbReference>
<evidence type="ECO:0000313" key="3">
    <source>
        <dbReference type="EMBL" id="TQE43035.1"/>
    </source>
</evidence>
<dbReference type="AlphaFoldDB" id="A0A540R5L5"/>
<feature type="domain" description="CGL2689-like C-terminal" evidence="2">
    <location>
        <begin position="134"/>
        <end position="219"/>
    </location>
</feature>
<dbReference type="SUPFAM" id="SSF51735">
    <property type="entry name" value="NAD(P)-binding Rossmann-fold domains"/>
    <property type="match status" value="1"/>
</dbReference>
<evidence type="ECO:0000259" key="1">
    <source>
        <dbReference type="Pfam" id="PF10727"/>
    </source>
</evidence>
<dbReference type="Proteomes" id="UP000318080">
    <property type="component" value="Unassembled WGS sequence"/>
</dbReference>
<protein>
    <submittedName>
        <fullName evidence="3">Uncharacterized protein</fullName>
    </submittedName>
</protein>
<dbReference type="RefSeq" id="WP_066492939.1">
    <property type="nucleotide sequence ID" value="NZ_VHIR01000013.1"/>
</dbReference>
<evidence type="ECO:0000313" key="4">
    <source>
        <dbReference type="Proteomes" id="UP000318080"/>
    </source>
</evidence>
<reference evidence="3 4" key="1">
    <citation type="submission" date="2019-06" db="EMBL/GenBank/DDBJ databases">
        <title>Draft genome of C. phoceense Strain 272.</title>
        <authorList>
            <person name="Pacheco L.G.C."/>
            <person name="Barberis C.M."/>
            <person name="Almuzara M.N."/>
            <person name="Traglia G.M."/>
            <person name="Santos C.S."/>
            <person name="Rocha D.J.P.G."/>
            <person name="Aguiar E.R.G.R."/>
            <person name="Vay C.A."/>
        </authorList>
    </citation>
    <scope>NUCLEOTIDE SEQUENCE [LARGE SCALE GENOMIC DNA]</scope>
    <source>
        <strain evidence="3 4">272</strain>
    </source>
</reference>
<dbReference type="InterPro" id="IPR019665">
    <property type="entry name" value="OxRdtase/DH_put_Rossmann_dom"/>
</dbReference>
<dbReference type="InterPro" id="IPR054507">
    <property type="entry name" value="CGL2689-like_C"/>
</dbReference>
<comment type="caution">
    <text evidence="3">The sequence shown here is derived from an EMBL/GenBank/DDBJ whole genome shotgun (WGS) entry which is preliminary data.</text>
</comment>
<dbReference type="EMBL" id="VHIR01000013">
    <property type="protein sequence ID" value="TQE43035.1"/>
    <property type="molecule type" value="Genomic_DNA"/>
</dbReference>